<evidence type="ECO:0000313" key="2">
    <source>
        <dbReference type="Proteomes" id="UP000799302"/>
    </source>
</evidence>
<evidence type="ECO:0000313" key="1">
    <source>
        <dbReference type="EMBL" id="KAF2675360.1"/>
    </source>
</evidence>
<name>A0A6A6UU61_9PEZI</name>
<gene>
    <name evidence="1" type="ORF">BT63DRAFT_420558</name>
</gene>
<dbReference type="AlphaFoldDB" id="A0A6A6UU61"/>
<dbReference type="EMBL" id="MU004230">
    <property type="protein sequence ID" value="KAF2675360.1"/>
    <property type="molecule type" value="Genomic_DNA"/>
</dbReference>
<keyword evidence="2" id="KW-1185">Reference proteome</keyword>
<accession>A0A6A6UU61</accession>
<organism evidence="1 2">
    <name type="scientific">Microthyrium microscopicum</name>
    <dbReference type="NCBI Taxonomy" id="703497"/>
    <lineage>
        <taxon>Eukaryota</taxon>
        <taxon>Fungi</taxon>
        <taxon>Dikarya</taxon>
        <taxon>Ascomycota</taxon>
        <taxon>Pezizomycotina</taxon>
        <taxon>Dothideomycetes</taxon>
        <taxon>Dothideomycetes incertae sedis</taxon>
        <taxon>Microthyriales</taxon>
        <taxon>Microthyriaceae</taxon>
        <taxon>Microthyrium</taxon>
    </lineage>
</organism>
<dbReference type="Proteomes" id="UP000799302">
    <property type="component" value="Unassembled WGS sequence"/>
</dbReference>
<dbReference type="OrthoDB" id="5423360at2759"/>
<sequence>MTEDFIKVLEAFLGVKRTSISIADEWRKNPPKDAKGMQLKAYLKDNVFAPLCHDYYKE</sequence>
<reference evidence="1" key="1">
    <citation type="journal article" date="2020" name="Stud. Mycol.">
        <title>101 Dothideomycetes genomes: a test case for predicting lifestyles and emergence of pathogens.</title>
        <authorList>
            <person name="Haridas S."/>
            <person name="Albert R."/>
            <person name="Binder M."/>
            <person name="Bloem J."/>
            <person name="Labutti K."/>
            <person name="Salamov A."/>
            <person name="Andreopoulos B."/>
            <person name="Baker S."/>
            <person name="Barry K."/>
            <person name="Bills G."/>
            <person name="Bluhm B."/>
            <person name="Cannon C."/>
            <person name="Castanera R."/>
            <person name="Culley D."/>
            <person name="Daum C."/>
            <person name="Ezra D."/>
            <person name="Gonzalez J."/>
            <person name="Henrissat B."/>
            <person name="Kuo A."/>
            <person name="Liang C."/>
            <person name="Lipzen A."/>
            <person name="Lutzoni F."/>
            <person name="Magnuson J."/>
            <person name="Mondo S."/>
            <person name="Nolan M."/>
            <person name="Ohm R."/>
            <person name="Pangilinan J."/>
            <person name="Park H.-J."/>
            <person name="Ramirez L."/>
            <person name="Alfaro M."/>
            <person name="Sun H."/>
            <person name="Tritt A."/>
            <person name="Yoshinaga Y."/>
            <person name="Zwiers L.-H."/>
            <person name="Turgeon B."/>
            <person name="Goodwin S."/>
            <person name="Spatafora J."/>
            <person name="Crous P."/>
            <person name="Grigoriev I."/>
        </authorList>
    </citation>
    <scope>NUCLEOTIDE SEQUENCE</scope>
    <source>
        <strain evidence="1">CBS 115976</strain>
    </source>
</reference>
<proteinExistence type="predicted"/>
<protein>
    <submittedName>
        <fullName evidence="1">Uncharacterized protein</fullName>
    </submittedName>
</protein>